<evidence type="ECO:0000256" key="1">
    <source>
        <dbReference type="ARBA" id="ARBA00007462"/>
    </source>
</evidence>
<gene>
    <name evidence="4" type="primary">rrp15</name>
    <name evidence="4" type="ORF">CM83_27035</name>
</gene>
<evidence type="ECO:0000256" key="3">
    <source>
        <dbReference type="SAM" id="MobiDB-lite"/>
    </source>
</evidence>
<comment type="similarity">
    <text evidence="1">Belongs to the RRP15 family.</text>
</comment>
<dbReference type="GO" id="GO:0000460">
    <property type="term" value="P:maturation of 5.8S rRNA"/>
    <property type="evidence" value="ECO:0007669"/>
    <property type="project" value="TreeGrafter"/>
</dbReference>
<evidence type="ECO:0000256" key="2">
    <source>
        <dbReference type="ARBA" id="ARBA00017475"/>
    </source>
</evidence>
<dbReference type="GO" id="GO:0030687">
    <property type="term" value="C:preribosome, large subunit precursor"/>
    <property type="evidence" value="ECO:0007669"/>
    <property type="project" value="TreeGrafter"/>
</dbReference>
<dbReference type="GO" id="GO:0000470">
    <property type="term" value="P:maturation of LSU-rRNA"/>
    <property type="evidence" value="ECO:0007669"/>
    <property type="project" value="TreeGrafter"/>
</dbReference>
<evidence type="ECO:0000313" key="4">
    <source>
        <dbReference type="EMBL" id="JAG20290.1"/>
    </source>
</evidence>
<sequence>NHVSLYDFLKNSHFLSCTVTKSFQLLFSDSMVVKMDEPETQNGEPGPRKSGWADSMLKIAKPSKRYADLPVLGDFVGMKKVKKEEVKEEDGKKDESSEDEESRSALSHRKLEKYSRGRKKPNVLDAPRERMLSKIATRGVVQLFNAVKNHQGPATEGSKKKKEFKTVNKSSFLDILSGNKVKDEDESD</sequence>
<proteinExistence type="inferred from homology"/>
<organism evidence="4">
    <name type="scientific">Lygus hesperus</name>
    <name type="common">Western plant bug</name>
    <dbReference type="NCBI Taxonomy" id="30085"/>
    <lineage>
        <taxon>Eukaryota</taxon>
        <taxon>Metazoa</taxon>
        <taxon>Ecdysozoa</taxon>
        <taxon>Arthropoda</taxon>
        <taxon>Hexapoda</taxon>
        <taxon>Insecta</taxon>
        <taxon>Pterygota</taxon>
        <taxon>Neoptera</taxon>
        <taxon>Paraneoptera</taxon>
        <taxon>Hemiptera</taxon>
        <taxon>Heteroptera</taxon>
        <taxon>Panheteroptera</taxon>
        <taxon>Cimicomorpha</taxon>
        <taxon>Miridae</taxon>
        <taxon>Mirini</taxon>
        <taxon>Lygus</taxon>
    </lineage>
</organism>
<dbReference type="Pfam" id="PF07890">
    <property type="entry name" value="Rrp15p"/>
    <property type="match status" value="1"/>
</dbReference>
<dbReference type="PANTHER" id="PTHR13245">
    <property type="entry name" value="RRP15-LIKE PROTEIN"/>
    <property type="match status" value="1"/>
</dbReference>
<dbReference type="EMBL" id="GBHO01023314">
    <property type="protein sequence ID" value="JAG20290.1"/>
    <property type="molecule type" value="Transcribed_RNA"/>
</dbReference>
<dbReference type="InterPro" id="IPR012459">
    <property type="entry name" value="Rrp15"/>
</dbReference>
<dbReference type="AlphaFoldDB" id="A0A0A9XT46"/>
<feature type="compositionally biased region" description="Basic residues" evidence="3">
    <location>
        <begin position="106"/>
        <end position="121"/>
    </location>
</feature>
<reference evidence="4" key="2">
    <citation type="submission" date="2014-07" db="EMBL/GenBank/DDBJ databases">
        <authorList>
            <person name="Hull J."/>
        </authorList>
    </citation>
    <scope>NUCLEOTIDE SEQUENCE</scope>
</reference>
<protein>
    <recommendedName>
        <fullName evidence="2">RRP15-like protein</fullName>
    </recommendedName>
</protein>
<feature type="compositionally biased region" description="Basic and acidic residues" evidence="3">
    <location>
        <begin position="82"/>
        <end position="95"/>
    </location>
</feature>
<feature type="region of interest" description="Disordered" evidence="3">
    <location>
        <begin position="82"/>
        <end position="130"/>
    </location>
</feature>
<name>A0A0A9XT46_LYGHE</name>
<feature type="non-terminal residue" evidence="4">
    <location>
        <position position="1"/>
    </location>
</feature>
<reference evidence="4" key="1">
    <citation type="journal article" date="2014" name="PLoS ONE">
        <title>Transcriptome-Based Identification of ABC Transporters in the Western Tarnished Plant Bug Lygus hesperus.</title>
        <authorList>
            <person name="Hull J.J."/>
            <person name="Chaney K."/>
            <person name="Geib S.M."/>
            <person name="Fabrick J.A."/>
            <person name="Brent C.S."/>
            <person name="Walsh D."/>
            <person name="Lavine L.C."/>
        </authorList>
    </citation>
    <scope>NUCLEOTIDE SEQUENCE</scope>
</reference>
<dbReference type="PANTHER" id="PTHR13245:SF14">
    <property type="entry name" value="RRP15-LIKE PROTEIN"/>
    <property type="match status" value="1"/>
</dbReference>
<accession>A0A0A9XT46</accession>